<dbReference type="PANTHER" id="PTHR42788">
    <property type="entry name" value="TAURINE IMPORT ATP-BINDING PROTEIN-RELATED"/>
    <property type="match status" value="1"/>
</dbReference>
<dbReference type="GO" id="GO:0016887">
    <property type="term" value="F:ATP hydrolysis activity"/>
    <property type="evidence" value="ECO:0007669"/>
    <property type="project" value="InterPro"/>
</dbReference>
<dbReference type="Gene3D" id="3.40.50.300">
    <property type="entry name" value="P-loop containing nucleotide triphosphate hydrolases"/>
    <property type="match status" value="1"/>
</dbReference>
<evidence type="ECO:0000256" key="4">
    <source>
        <dbReference type="SAM" id="MobiDB-lite"/>
    </source>
</evidence>
<dbReference type="InterPro" id="IPR027417">
    <property type="entry name" value="P-loop_NTPase"/>
</dbReference>
<sequence>MNRSGSPVSVRDVDIRFDDFVAVRQANLDIAGGEFVCLLGPSGCGKSTLLNAIAGFVKPVGGEVTCAGARVTGPDVSRGVVFQSAEALFPWLTVRQNVDFGPRMRGVGKAQRASAVDRYLAMVGLSHSADRFPGQLSGGMRQRAQLARVLANEPSVVLMDEPFGALDAQTRLVMQVELDRIWRETGATIVFVTHDIGEAILLGDRIVTMTAGPSAAIKNVYPCDLPRPRDLTDPASAALFRQLREDIGTEVARTLRAQGLDDGHDGPDARQAAGRPADEDRRTRR</sequence>
<comment type="caution">
    <text evidence="6">The sequence shown here is derived from an EMBL/GenBank/DDBJ whole genome shotgun (WGS) entry which is preliminary data.</text>
</comment>
<dbReference type="PROSITE" id="PS50893">
    <property type="entry name" value="ABC_TRANSPORTER_2"/>
    <property type="match status" value="1"/>
</dbReference>
<dbReference type="RefSeq" id="WP_093408702.1">
    <property type="nucleotide sequence ID" value="NZ_BOPD01000022.1"/>
</dbReference>
<evidence type="ECO:0000256" key="2">
    <source>
        <dbReference type="ARBA" id="ARBA00022741"/>
    </source>
</evidence>
<keyword evidence="7" id="KW-1185">Reference proteome</keyword>
<reference evidence="6" key="1">
    <citation type="submission" date="2021-01" db="EMBL/GenBank/DDBJ databases">
        <title>Whole genome shotgun sequence of Verrucosispora sediminis NBRC 107745.</title>
        <authorList>
            <person name="Komaki H."/>
            <person name="Tamura T."/>
        </authorList>
    </citation>
    <scope>NUCLEOTIDE SEQUENCE</scope>
    <source>
        <strain evidence="6">NBRC 107745</strain>
    </source>
</reference>
<dbReference type="AlphaFoldDB" id="A0A9W5UUM8"/>
<accession>A0A9W5UUM8</accession>
<dbReference type="InterPro" id="IPR050166">
    <property type="entry name" value="ABC_transporter_ATP-bind"/>
</dbReference>
<proteinExistence type="predicted"/>
<dbReference type="PROSITE" id="PS00211">
    <property type="entry name" value="ABC_TRANSPORTER_1"/>
    <property type="match status" value="1"/>
</dbReference>
<keyword evidence="3 6" id="KW-0067">ATP-binding</keyword>
<dbReference type="SUPFAM" id="SSF52540">
    <property type="entry name" value="P-loop containing nucleoside triphosphate hydrolases"/>
    <property type="match status" value="1"/>
</dbReference>
<organism evidence="6 7">
    <name type="scientific">Micromonospora sediminimaris</name>
    <dbReference type="NCBI Taxonomy" id="547162"/>
    <lineage>
        <taxon>Bacteria</taxon>
        <taxon>Bacillati</taxon>
        <taxon>Actinomycetota</taxon>
        <taxon>Actinomycetes</taxon>
        <taxon>Micromonosporales</taxon>
        <taxon>Micromonosporaceae</taxon>
        <taxon>Micromonospora</taxon>
    </lineage>
</organism>
<feature type="region of interest" description="Disordered" evidence="4">
    <location>
        <begin position="256"/>
        <end position="285"/>
    </location>
</feature>
<dbReference type="InterPro" id="IPR017871">
    <property type="entry name" value="ABC_transporter-like_CS"/>
</dbReference>
<dbReference type="OrthoDB" id="3210486at2"/>
<feature type="domain" description="ABC transporter" evidence="5">
    <location>
        <begin position="8"/>
        <end position="236"/>
    </location>
</feature>
<dbReference type="InterPro" id="IPR003593">
    <property type="entry name" value="AAA+_ATPase"/>
</dbReference>
<gene>
    <name evidence="6" type="ORF">Vse01_36710</name>
</gene>
<dbReference type="GO" id="GO:0005524">
    <property type="term" value="F:ATP binding"/>
    <property type="evidence" value="ECO:0007669"/>
    <property type="project" value="UniProtKB-KW"/>
</dbReference>
<evidence type="ECO:0000259" key="5">
    <source>
        <dbReference type="PROSITE" id="PS50893"/>
    </source>
</evidence>
<evidence type="ECO:0000256" key="1">
    <source>
        <dbReference type="ARBA" id="ARBA00022448"/>
    </source>
</evidence>
<dbReference type="PANTHER" id="PTHR42788:SF13">
    <property type="entry name" value="ALIPHATIC SULFONATES IMPORT ATP-BINDING PROTEIN SSUB"/>
    <property type="match status" value="1"/>
</dbReference>
<name>A0A9W5UUM8_9ACTN</name>
<dbReference type="SMART" id="SM00382">
    <property type="entry name" value="AAA"/>
    <property type="match status" value="1"/>
</dbReference>
<evidence type="ECO:0000256" key="3">
    <source>
        <dbReference type="ARBA" id="ARBA00022840"/>
    </source>
</evidence>
<keyword evidence="2" id="KW-0547">Nucleotide-binding</keyword>
<keyword evidence="1" id="KW-0813">Transport</keyword>
<evidence type="ECO:0000313" key="6">
    <source>
        <dbReference type="EMBL" id="GIJ34523.1"/>
    </source>
</evidence>
<evidence type="ECO:0000313" key="7">
    <source>
        <dbReference type="Proteomes" id="UP000607311"/>
    </source>
</evidence>
<dbReference type="CDD" id="cd03293">
    <property type="entry name" value="ABC_NrtD_SsuB_transporters"/>
    <property type="match status" value="1"/>
</dbReference>
<dbReference type="EMBL" id="BOPD01000022">
    <property type="protein sequence ID" value="GIJ34523.1"/>
    <property type="molecule type" value="Genomic_DNA"/>
</dbReference>
<dbReference type="InterPro" id="IPR003439">
    <property type="entry name" value="ABC_transporter-like_ATP-bd"/>
</dbReference>
<dbReference type="Pfam" id="PF00005">
    <property type="entry name" value="ABC_tran"/>
    <property type="match status" value="1"/>
</dbReference>
<protein>
    <submittedName>
        <fullName evidence="6">ABC transporter ATP-binding protein</fullName>
    </submittedName>
</protein>
<feature type="compositionally biased region" description="Basic and acidic residues" evidence="4">
    <location>
        <begin position="259"/>
        <end position="268"/>
    </location>
</feature>
<feature type="compositionally biased region" description="Basic and acidic residues" evidence="4">
    <location>
        <begin position="276"/>
        <end position="285"/>
    </location>
</feature>
<dbReference type="Proteomes" id="UP000607311">
    <property type="component" value="Unassembled WGS sequence"/>
</dbReference>